<proteinExistence type="predicted"/>
<gene>
    <name evidence="3" type="ORF">Tci_187617</name>
</gene>
<dbReference type="EMBL" id="BKCJ010047216">
    <property type="protein sequence ID" value="GEW15641.1"/>
    <property type="molecule type" value="Genomic_DNA"/>
</dbReference>
<feature type="compositionally biased region" description="Low complexity" evidence="1">
    <location>
        <begin position="278"/>
        <end position="287"/>
    </location>
</feature>
<organism evidence="3">
    <name type="scientific">Tanacetum cinerariifolium</name>
    <name type="common">Dalmatian daisy</name>
    <name type="synonym">Chrysanthemum cinerariifolium</name>
    <dbReference type="NCBI Taxonomy" id="118510"/>
    <lineage>
        <taxon>Eukaryota</taxon>
        <taxon>Viridiplantae</taxon>
        <taxon>Streptophyta</taxon>
        <taxon>Embryophyta</taxon>
        <taxon>Tracheophyta</taxon>
        <taxon>Spermatophyta</taxon>
        <taxon>Magnoliopsida</taxon>
        <taxon>eudicotyledons</taxon>
        <taxon>Gunneridae</taxon>
        <taxon>Pentapetalae</taxon>
        <taxon>asterids</taxon>
        <taxon>campanulids</taxon>
        <taxon>Asterales</taxon>
        <taxon>Asteraceae</taxon>
        <taxon>Asteroideae</taxon>
        <taxon>Anthemideae</taxon>
        <taxon>Anthemidinae</taxon>
        <taxon>Tanacetum</taxon>
    </lineage>
</organism>
<dbReference type="Pfam" id="PF04195">
    <property type="entry name" value="Transposase_28"/>
    <property type="match status" value="1"/>
</dbReference>
<accession>A0A699GSY7</accession>
<evidence type="ECO:0000256" key="1">
    <source>
        <dbReference type="SAM" id="MobiDB-lite"/>
    </source>
</evidence>
<reference evidence="3" key="1">
    <citation type="journal article" date="2019" name="Sci. Rep.">
        <title>Draft genome of Tanacetum cinerariifolium, the natural source of mosquito coil.</title>
        <authorList>
            <person name="Yamashiro T."/>
            <person name="Shiraishi A."/>
            <person name="Satake H."/>
            <person name="Nakayama K."/>
        </authorList>
    </citation>
    <scope>NUCLEOTIDE SEQUENCE</scope>
</reference>
<name>A0A699GSY7_TANCI</name>
<evidence type="ECO:0000313" key="3">
    <source>
        <dbReference type="EMBL" id="GEW15641.1"/>
    </source>
</evidence>
<evidence type="ECO:0000259" key="2">
    <source>
        <dbReference type="Pfam" id="PF04195"/>
    </source>
</evidence>
<feature type="region of interest" description="Disordered" evidence="1">
    <location>
        <begin position="225"/>
        <end position="291"/>
    </location>
</feature>
<protein>
    <recommendedName>
        <fullName evidence="2">Transposase (putative) gypsy type domain-containing protein</fullName>
    </recommendedName>
</protein>
<dbReference type="PANTHER" id="PTHR31099:SF28">
    <property type="entry name" value="F5J5.12"/>
    <property type="match status" value="1"/>
</dbReference>
<dbReference type="PANTHER" id="PTHR31099">
    <property type="entry name" value="OS06G0165300 PROTEIN"/>
    <property type="match status" value="1"/>
</dbReference>
<comment type="caution">
    <text evidence="3">The sequence shown here is derived from an EMBL/GenBank/DDBJ whole genome shotgun (WGS) entry which is preliminary data.</text>
</comment>
<sequence>MSTITDVKCVLSQRVFDVFAKSFIFQRKYTMLPLSTFLVNILRHFRINISQLSVIGAAKVSHFEILCLVYGITLTVGLFRFFYNDHFFWVADLACPTRFPWHTVKNMTGDPALVAADFNAQDYATLVAHPSPFWKFLEEFLCLVRLCRHYTLDEKTYPLFLDKDGEDMDIFAFIHTPDPTKEKVVERERKNDEPWLLETTVGRTVSMLSVAPERDEIKPDASVDKLFDEGGSATQTKQGDFASSGVGKASKEKETIVVDAGGPSHPPKRFREDHKTLSGASVGGKSSAKAKDEEIKNLKAQRLLKEAEAAKVIHLGAEASNIKDVEKSLWDEVNALNGRNTILEKERNSLDVKVMDMKATVDAQLKVVNDKFDKLYTDFVEMTLYLEERFYPYLLTTIAGHRWLLTYGMELAIVKCLNSPEYLYDLGTSISKFIEKGMQDGLVAEITYGKKDKTVVGAFAFLLALDVFDDWVRRALSILRPLLPQPYRQLFSASSSPPISTDDYEVVRLDGQEGAGAESQGIVDGNVDPFANVDDVDLNVLQ</sequence>
<dbReference type="InterPro" id="IPR007321">
    <property type="entry name" value="Transposase_28"/>
</dbReference>
<dbReference type="AlphaFoldDB" id="A0A699GSY7"/>
<feature type="domain" description="Transposase (putative) gypsy type" evidence="2">
    <location>
        <begin position="31"/>
        <end position="83"/>
    </location>
</feature>